<dbReference type="Pfam" id="PF12840">
    <property type="entry name" value="HTH_20"/>
    <property type="match status" value="1"/>
</dbReference>
<dbReference type="InterPro" id="IPR036390">
    <property type="entry name" value="WH_DNA-bd_sf"/>
</dbReference>
<dbReference type="EMBL" id="CP059322">
    <property type="protein sequence ID" value="QLQ39620.1"/>
    <property type="molecule type" value="Genomic_DNA"/>
</dbReference>
<organism evidence="1 2">
    <name type="scientific">Micromonospora robiginosa</name>
    <dbReference type="NCBI Taxonomy" id="2749844"/>
    <lineage>
        <taxon>Bacteria</taxon>
        <taxon>Bacillati</taxon>
        <taxon>Actinomycetota</taxon>
        <taxon>Actinomycetes</taxon>
        <taxon>Micromonosporales</taxon>
        <taxon>Micromonosporaceae</taxon>
        <taxon>Micromonospora</taxon>
    </lineage>
</organism>
<gene>
    <name evidence="1" type="ORF">H1D33_12785</name>
</gene>
<dbReference type="InterPro" id="IPR036388">
    <property type="entry name" value="WH-like_DNA-bd_sf"/>
</dbReference>
<dbReference type="AlphaFoldDB" id="A0A7L6BD89"/>
<keyword evidence="2" id="KW-1185">Reference proteome</keyword>
<dbReference type="CDD" id="cd00090">
    <property type="entry name" value="HTH_ARSR"/>
    <property type="match status" value="1"/>
</dbReference>
<proteinExistence type="predicted"/>
<reference evidence="1 2" key="2">
    <citation type="journal article" date="2021" name="Mar. Drugs">
        <title>A New Micromonospora Strain with Antibiotic Activity Isolated from the Microbiome of a Mid-Atlantic Deep-Sea Sponge.</title>
        <authorList>
            <person name="Back C.R."/>
            <person name="Stennett H.L."/>
            <person name="Williams S.E."/>
            <person name="Wang L."/>
            <person name="Ojeda Gomez J."/>
            <person name="Abdulle O.M."/>
            <person name="Duffy T."/>
            <person name="Neal C."/>
            <person name="Mantell J."/>
            <person name="Jepson M.A."/>
            <person name="Hendry K.R."/>
            <person name="Powell D."/>
            <person name="Stach J.E.M."/>
            <person name="Essex-Lopresti A.E."/>
            <person name="Willis C.L."/>
            <person name="Curnow P."/>
            <person name="Race P.R."/>
        </authorList>
    </citation>
    <scope>NUCLEOTIDE SEQUENCE [LARGE SCALE GENOMIC DNA]</scope>
    <source>
        <strain evidence="1 2">28ISP2-46</strain>
    </source>
</reference>
<accession>A0A7L6BD89</accession>
<dbReference type="Proteomes" id="UP000510844">
    <property type="component" value="Chromosome"/>
</dbReference>
<dbReference type="Gene3D" id="1.10.10.10">
    <property type="entry name" value="Winged helix-like DNA-binding domain superfamily/Winged helix DNA-binding domain"/>
    <property type="match status" value="1"/>
</dbReference>
<reference evidence="2" key="1">
    <citation type="submission" date="2020-07" db="EMBL/GenBank/DDBJ databases">
        <title>A new Micromonospora strain with potent antibiotic activity isolated from the microbiome of a mid-Atlantic deep-sea sponge.</title>
        <authorList>
            <person name="Back C.R."/>
            <person name="Stennett H.L."/>
            <person name="Williams S.E."/>
            <person name="Wang L."/>
            <person name="Ojeda Gomez J."/>
            <person name="Abdulle O.M."/>
            <person name="Duffy T."/>
            <person name="Hendry K.R."/>
            <person name="Powell D."/>
            <person name="Stach J.E."/>
            <person name="Essex-Lopresti A.E."/>
            <person name="Willis C.L."/>
            <person name="Curnow P."/>
            <person name="Race P.R."/>
        </authorList>
    </citation>
    <scope>NUCLEOTIDE SEQUENCE [LARGE SCALE GENOMIC DNA]</scope>
    <source>
        <strain evidence="2">28ISP2-46</strain>
    </source>
</reference>
<evidence type="ECO:0000313" key="2">
    <source>
        <dbReference type="Proteomes" id="UP000510844"/>
    </source>
</evidence>
<dbReference type="InterPro" id="IPR011991">
    <property type="entry name" value="ArsR-like_HTH"/>
</dbReference>
<dbReference type="KEGG" id="mfeu:H1D33_12785"/>
<protein>
    <submittedName>
        <fullName evidence="1">Helix-turn-helix domain-containing protein</fullName>
    </submittedName>
</protein>
<dbReference type="RefSeq" id="WP_181572004.1">
    <property type="nucleotide sequence ID" value="NZ_CP059322.2"/>
</dbReference>
<name>A0A7L6BD89_9ACTN</name>
<sequence length="205" mass="21344">MSLEAIAALREPVRRTVYEYVAARAEPVTRNEVAEAVGIGRTLAAFHLDKLTDAGLLEAANAPRAGGPGAGRPAKVYRRSAAEHTVSVPPRDYRLLAGVLASAVERVGAEPAAYAAAAAQGAKLAGGDAVARLAELGYEPYQDGDRTVRLRNCPFDALAHSHPGLVCGLNLAMLEAVVGDGGHVVRLDPGPTGCCVAIHSKNNHR</sequence>
<evidence type="ECO:0000313" key="1">
    <source>
        <dbReference type="EMBL" id="QLQ39620.1"/>
    </source>
</evidence>
<dbReference type="SUPFAM" id="SSF46785">
    <property type="entry name" value="Winged helix' DNA-binding domain"/>
    <property type="match status" value="1"/>
</dbReference>